<dbReference type="AlphaFoldDB" id="A0A4S2LUD9"/>
<feature type="transmembrane region" description="Helical" evidence="2">
    <location>
        <begin position="57"/>
        <end position="81"/>
    </location>
</feature>
<keyword evidence="2" id="KW-1133">Transmembrane helix</keyword>
<feature type="region of interest" description="Disordered" evidence="1">
    <location>
        <begin position="183"/>
        <end position="203"/>
    </location>
</feature>
<gene>
    <name evidence="3" type="ORF">CRM22_006198</name>
</gene>
<evidence type="ECO:0000313" key="4">
    <source>
        <dbReference type="Proteomes" id="UP000308267"/>
    </source>
</evidence>
<feature type="region of interest" description="Disordered" evidence="1">
    <location>
        <begin position="229"/>
        <end position="275"/>
    </location>
</feature>
<feature type="compositionally biased region" description="Polar residues" evidence="1">
    <location>
        <begin position="257"/>
        <end position="275"/>
    </location>
</feature>
<keyword evidence="2" id="KW-0472">Membrane</keyword>
<evidence type="ECO:0000256" key="2">
    <source>
        <dbReference type="SAM" id="Phobius"/>
    </source>
</evidence>
<evidence type="ECO:0000313" key="3">
    <source>
        <dbReference type="EMBL" id="TGZ64788.1"/>
    </source>
</evidence>
<feature type="transmembrane region" description="Helical" evidence="2">
    <location>
        <begin position="12"/>
        <end position="37"/>
    </location>
</feature>
<sequence>MHKKHVNKAAVTFISGATFILFGFGLLIFGAVSWGLLHIPGLTNHPSVGKTEDAGGTLHVIGVSVIVTGTVLLIVGMSLCVLTPFVLHRMHTRYPTLRKRLLFPLGFFAVDCMNTFRMHMLIREIQLRRRQLLQCFYRPSTDQSSTDRPTNRVTQTLSEDATLVDIKGDHPLDPQTEATISRLTGPGAEGVSLKGSRHGGPLQFRPDPNKKALAKQLNVVPSLIHPSQTTTDAQVHPHPHRGMEISFSIGGGDSVLSRASTPNERNSQGTLNEDV</sequence>
<accession>A0A4S2LUD9</accession>
<proteinExistence type="predicted"/>
<comment type="caution">
    <text evidence="3">The sequence shown here is derived from an EMBL/GenBank/DDBJ whole genome shotgun (WGS) entry which is preliminary data.</text>
</comment>
<dbReference type="OrthoDB" id="10335363at2759"/>
<evidence type="ECO:0000256" key="1">
    <source>
        <dbReference type="SAM" id="MobiDB-lite"/>
    </source>
</evidence>
<dbReference type="EMBL" id="SJOL01006601">
    <property type="protein sequence ID" value="TGZ64788.1"/>
    <property type="molecule type" value="Genomic_DNA"/>
</dbReference>
<keyword evidence="4" id="KW-1185">Reference proteome</keyword>
<name>A0A4S2LUD9_OPIFE</name>
<reference evidence="3 4" key="1">
    <citation type="journal article" date="2019" name="BMC Genomics">
        <title>New insights from Opisthorchis felineus genome: update on genomics of the epidemiologically important liver flukes.</title>
        <authorList>
            <person name="Ershov N.I."/>
            <person name="Mordvinov V.A."/>
            <person name="Prokhortchouk E.B."/>
            <person name="Pakharukova M.Y."/>
            <person name="Gunbin K.V."/>
            <person name="Ustyantsev K."/>
            <person name="Genaev M.A."/>
            <person name="Blinov A.G."/>
            <person name="Mazur A."/>
            <person name="Boulygina E."/>
            <person name="Tsygankova S."/>
            <person name="Khrameeva E."/>
            <person name="Chekanov N."/>
            <person name="Fan G."/>
            <person name="Xiao A."/>
            <person name="Zhang H."/>
            <person name="Xu X."/>
            <person name="Yang H."/>
            <person name="Solovyev V."/>
            <person name="Lee S.M."/>
            <person name="Liu X."/>
            <person name="Afonnikov D.A."/>
            <person name="Skryabin K.G."/>
        </authorList>
    </citation>
    <scope>NUCLEOTIDE SEQUENCE [LARGE SCALE GENOMIC DNA]</scope>
    <source>
        <strain evidence="3">AK-0245</strain>
        <tissue evidence="3">Whole organism</tissue>
    </source>
</reference>
<protein>
    <submittedName>
        <fullName evidence="3">Uncharacterized protein</fullName>
    </submittedName>
</protein>
<keyword evidence="2" id="KW-0812">Transmembrane</keyword>
<organism evidence="3 4">
    <name type="scientific">Opisthorchis felineus</name>
    <dbReference type="NCBI Taxonomy" id="147828"/>
    <lineage>
        <taxon>Eukaryota</taxon>
        <taxon>Metazoa</taxon>
        <taxon>Spiralia</taxon>
        <taxon>Lophotrochozoa</taxon>
        <taxon>Platyhelminthes</taxon>
        <taxon>Trematoda</taxon>
        <taxon>Digenea</taxon>
        <taxon>Opisthorchiida</taxon>
        <taxon>Opisthorchiata</taxon>
        <taxon>Opisthorchiidae</taxon>
        <taxon>Opisthorchis</taxon>
    </lineage>
</organism>
<dbReference type="Proteomes" id="UP000308267">
    <property type="component" value="Unassembled WGS sequence"/>
</dbReference>
<feature type="transmembrane region" description="Helical" evidence="2">
    <location>
        <begin position="101"/>
        <end position="122"/>
    </location>
</feature>